<feature type="domain" description="Transposable element P transposase-like RNase H C-terminal" evidence="1">
    <location>
        <begin position="70"/>
        <end position="100"/>
    </location>
</feature>
<proteinExistence type="predicted"/>
<protein>
    <submittedName>
        <fullName evidence="2">Transposable element P transposase</fullName>
    </submittedName>
</protein>
<sequence length="173" mass="19386">MSFIFSCKKKNITDFIPYLKECVKLAKRNGKKAFISESTDLGLLVSLKSTVELSTYLIDDIGFDYVMTARFNQDTIEQFFANIRSAMGPNNHPNAKSYAQIHRLQSIYSLVQPPKGSNVSGVENLKSLMSVDDLIAQAEKDRKASINEVLGEIVEMGNFLNCHSNYCERSSLS</sequence>
<evidence type="ECO:0000313" key="2">
    <source>
        <dbReference type="EMBL" id="KAK3926243.1"/>
    </source>
</evidence>
<comment type="caution">
    <text evidence="2">The sequence shown here is derived from an EMBL/GenBank/DDBJ whole genome shotgun (WGS) entry which is preliminary data.</text>
</comment>
<evidence type="ECO:0000313" key="3">
    <source>
        <dbReference type="Proteomes" id="UP001219518"/>
    </source>
</evidence>
<dbReference type="Proteomes" id="UP001219518">
    <property type="component" value="Unassembled WGS sequence"/>
</dbReference>
<reference evidence="2" key="2">
    <citation type="journal article" date="2023" name="BMC Genomics">
        <title>Pest status, molecular evolution, and epigenetic factors derived from the genome assembly of Frankliniella fusca, a thysanopteran phytovirus vector.</title>
        <authorList>
            <person name="Catto M.A."/>
            <person name="Labadie P.E."/>
            <person name="Jacobson A.L."/>
            <person name="Kennedy G.G."/>
            <person name="Srinivasan R."/>
            <person name="Hunt B.G."/>
        </authorList>
    </citation>
    <scope>NUCLEOTIDE SEQUENCE</scope>
    <source>
        <strain evidence="2">PL_HMW_Pooled</strain>
    </source>
</reference>
<gene>
    <name evidence="2" type="ORF">KUF71_014492</name>
</gene>
<dbReference type="InterPro" id="IPR048367">
    <property type="entry name" value="TNP-like_RNaseH_C"/>
</dbReference>
<reference evidence="2" key="1">
    <citation type="submission" date="2021-07" db="EMBL/GenBank/DDBJ databases">
        <authorList>
            <person name="Catto M.A."/>
            <person name="Jacobson A."/>
            <person name="Kennedy G."/>
            <person name="Labadie P."/>
            <person name="Hunt B.G."/>
            <person name="Srinivasan R."/>
        </authorList>
    </citation>
    <scope>NUCLEOTIDE SEQUENCE</scope>
    <source>
        <strain evidence="2">PL_HMW_Pooled</strain>
        <tissue evidence="2">Head</tissue>
    </source>
</reference>
<dbReference type="Pfam" id="PF21789">
    <property type="entry name" value="TNP-like_RNaseH_C"/>
    <property type="match status" value="1"/>
</dbReference>
<evidence type="ECO:0000259" key="1">
    <source>
        <dbReference type="Pfam" id="PF21789"/>
    </source>
</evidence>
<organism evidence="2 3">
    <name type="scientific">Frankliniella fusca</name>
    <dbReference type="NCBI Taxonomy" id="407009"/>
    <lineage>
        <taxon>Eukaryota</taxon>
        <taxon>Metazoa</taxon>
        <taxon>Ecdysozoa</taxon>
        <taxon>Arthropoda</taxon>
        <taxon>Hexapoda</taxon>
        <taxon>Insecta</taxon>
        <taxon>Pterygota</taxon>
        <taxon>Neoptera</taxon>
        <taxon>Paraneoptera</taxon>
        <taxon>Thysanoptera</taxon>
        <taxon>Terebrantia</taxon>
        <taxon>Thripoidea</taxon>
        <taxon>Thripidae</taxon>
        <taxon>Frankliniella</taxon>
    </lineage>
</organism>
<name>A0AAE1HRY7_9NEOP</name>
<dbReference type="AlphaFoldDB" id="A0AAE1HRY7"/>
<dbReference type="EMBL" id="JAHWGI010001243">
    <property type="protein sequence ID" value="KAK3926243.1"/>
    <property type="molecule type" value="Genomic_DNA"/>
</dbReference>
<keyword evidence="3" id="KW-1185">Reference proteome</keyword>
<accession>A0AAE1HRY7</accession>